<gene>
    <name evidence="2" type="ORF">CNLFYP112_02052</name>
</gene>
<accession>A0A6N2UCY8</accession>
<feature type="transmembrane region" description="Helical" evidence="1">
    <location>
        <begin position="171"/>
        <end position="193"/>
    </location>
</feature>
<feature type="transmembrane region" description="Helical" evidence="1">
    <location>
        <begin position="82"/>
        <end position="104"/>
    </location>
</feature>
<feature type="transmembrane region" description="Helical" evidence="1">
    <location>
        <begin position="125"/>
        <end position="151"/>
    </location>
</feature>
<dbReference type="PANTHER" id="PTHR37305:SF1">
    <property type="entry name" value="MEMBRANE PROTEIN"/>
    <property type="match status" value="1"/>
</dbReference>
<dbReference type="GO" id="GO:0005886">
    <property type="term" value="C:plasma membrane"/>
    <property type="evidence" value="ECO:0007669"/>
    <property type="project" value="UniProtKB-SubCell"/>
</dbReference>
<dbReference type="PANTHER" id="PTHR37305">
    <property type="entry name" value="INTEGRAL MEMBRANE PROTEIN-RELATED"/>
    <property type="match status" value="1"/>
</dbReference>
<dbReference type="GO" id="GO:0140359">
    <property type="term" value="F:ABC-type transporter activity"/>
    <property type="evidence" value="ECO:0007669"/>
    <property type="project" value="InterPro"/>
</dbReference>
<dbReference type="Pfam" id="PF12730">
    <property type="entry name" value="ABC2_membrane_4"/>
    <property type="match status" value="1"/>
</dbReference>
<protein>
    <submittedName>
        <fullName evidence="2">ABC-2 family transporter protein</fullName>
    </submittedName>
</protein>
<organism evidence="2">
    <name type="scientific">[Clostridium] nexile</name>
    <dbReference type="NCBI Taxonomy" id="29361"/>
    <lineage>
        <taxon>Bacteria</taxon>
        <taxon>Bacillati</taxon>
        <taxon>Bacillota</taxon>
        <taxon>Clostridia</taxon>
        <taxon>Lachnospirales</taxon>
        <taxon>Lachnospiraceae</taxon>
        <taxon>Tyzzerella</taxon>
    </lineage>
</organism>
<evidence type="ECO:0000256" key="1">
    <source>
        <dbReference type="SAM" id="Phobius"/>
    </source>
</evidence>
<keyword evidence="1" id="KW-1133">Transmembrane helix</keyword>
<feature type="transmembrane region" description="Helical" evidence="1">
    <location>
        <begin position="18"/>
        <end position="36"/>
    </location>
</feature>
<dbReference type="AlphaFoldDB" id="A0A6N2UCY8"/>
<reference evidence="2" key="1">
    <citation type="submission" date="2019-11" db="EMBL/GenBank/DDBJ databases">
        <authorList>
            <person name="Feng L."/>
        </authorList>
    </citation>
    <scope>NUCLEOTIDE SEQUENCE</scope>
    <source>
        <strain evidence="2">CnexileLFYP112</strain>
    </source>
</reference>
<name>A0A6N2UCY8_9FIRM</name>
<sequence length="281" mass="30437">MKSLIRSDFYKLRKAKSFWVCMILAVALAVFSVLIMDFSVKLMDKVPQQAAQEEAALEESGLNISTDGIPMSSADLNASSMLLMQFAGTTTILISIFVSLFVGGEFSHGTIKNLASKNHTRTQIYLSKIIVSVIAAIVMTLLYAVVATGLGTALWGFGKVDSSFVANACKGIGIEFLLVSAFTAVFVMFSMLIRQSGGAIAANIFFLEFISLIVMFGEMIINKIFDTSITLSNYLIDTNMTQIATSDITGKLAARSICVAFGFFIVATAIGLISFRKRDIK</sequence>
<keyword evidence="1" id="KW-0472">Membrane</keyword>
<keyword evidence="1" id="KW-0812">Transmembrane</keyword>
<feature type="transmembrane region" description="Helical" evidence="1">
    <location>
        <begin position="252"/>
        <end position="275"/>
    </location>
</feature>
<feature type="transmembrane region" description="Helical" evidence="1">
    <location>
        <begin position="200"/>
        <end position="221"/>
    </location>
</feature>
<evidence type="ECO:0000313" key="2">
    <source>
        <dbReference type="EMBL" id="VYT16225.1"/>
    </source>
</evidence>
<proteinExistence type="predicted"/>
<dbReference type="EMBL" id="CACRTG010000018">
    <property type="protein sequence ID" value="VYT16225.1"/>
    <property type="molecule type" value="Genomic_DNA"/>
</dbReference>